<dbReference type="GO" id="GO:0005829">
    <property type="term" value="C:cytosol"/>
    <property type="evidence" value="ECO:0007669"/>
    <property type="project" value="TreeGrafter"/>
</dbReference>
<keyword evidence="3" id="KW-0663">Pyridoxal phosphate</keyword>
<dbReference type="NCBIfam" id="NF041359">
    <property type="entry name" value="GntG_guanitoxin"/>
    <property type="match status" value="1"/>
</dbReference>
<dbReference type="InterPro" id="IPR015424">
    <property type="entry name" value="PyrdxlP-dep_Trfase"/>
</dbReference>
<dbReference type="Pfam" id="PF01212">
    <property type="entry name" value="Beta_elim_lyase"/>
    <property type="match status" value="1"/>
</dbReference>
<dbReference type="Proteomes" id="UP000245771">
    <property type="component" value="Unassembled WGS sequence"/>
</dbReference>
<protein>
    <recommendedName>
        <fullName evidence="6">Aromatic amino acid beta-eliminating lyase/threonine aldolase domain-containing protein</fullName>
    </recommendedName>
</protein>
<feature type="domain" description="Aromatic amino acid beta-eliminating lyase/threonine aldolase" evidence="6">
    <location>
        <begin position="43"/>
        <end position="325"/>
    </location>
</feature>
<dbReference type="STRING" id="1280837.A0A316VGH2"/>
<dbReference type="PANTHER" id="PTHR48097">
    <property type="entry name" value="L-THREONINE ALDOLASE-RELATED"/>
    <property type="match status" value="1"/>
</dbReference>
<dbReference type="GO" id="GO:0008732">
    <property type="term" value="F:L-allo-threonine aldolase activity"/>
    <property type="evidence" value="ECO:0007669"/>
    <property type="project" value="TreeGrafter"/>
</dbReference>
<dbReference type="InParanoid" id="A0A316VGH2"/>
<dbReference type="SUPFAM" id="SSF53383">
    <property type="entry name" value="PLP-dependent transferases"/>
    <property type="match status" value="1"/>
</dbReference>
<keyword evidence="4" id="KW-0456">Lyase</keyword>
<dbReference type="GO" id="GO:0006567">
    <property type="term" value="P:L-threonine catabolic process"/>
    <property type="evidence" value="ECO:0007669"/>
    <property type="project" value="TreeGrafter"/>
</dbReference>
<feature type="modified residue" description="N6-(pyridoxal phosphate)lysine" evidence="5">
    <location>
        <position position="242"/>
    </location>
</feature>
<dbReference type="FunFam" id="3.40.640.10:FF:000030">
    <property type="entry name" value="Low-specificity L-threonine aldolase"/>
    <property type="match status" value="1"/>
</dbReference>
<dbReference type="InterPro" id="IPR015422">
    <property type="entry name" value="PyrdxlP-dep_Trfase_small"/>
</dbReference>
<reference evidence="7 8" key="1">
    <citation type="journal article" date="2018" name="Mol. Biol. Evol.">
        <title>Broad Genomic Sampling Reveals a Smut Pathogenic Ancestry of the Fungal Clade Ustilaginomycotina.</title>
        <authorList>
            <person name="Kijpornyongpan T."/>
            <person name="Mondo S.J."/>
            <person name="Barry K."/>
            <person name="Sandor L."/>
            <person name="Lee J."/>
            <person name="Lipzen A."/>
            <person name="Pangilinan J."/>
            <person name="LaButti K."/>
            <person name="Hainaut M."/>
            <person name="Henrissat B."/>
            <person name="Grigoriev I.V."/>
            <person name="Spatafora J.W."/>
            <person name="Aime M.C."/>
        </authorList>
    </citation>
    <scope>NUCLEOTIDE SEQUENCE [LARGE SCALE GENOMIC DNA]</scope>
    <source>
        <strain evidence="7 8">MCA 3882</strain>
    </source>
</reference>
<evidence type="ECO:0000256" key="5">
    <source>
        <dbReference type="PIRSR" id="PIRSR017617-1"/>
    </source>
</evidence>
<dbReference type="GeneID" id="37018122"/>
<organism evidence="7 8">
    <name type="scientific">Meira miltonrushii</name>
    <dbReference type="NCBI Taxonomy" id="1280837"/>
    <lineage>
        <taxon>Eukaryota</taxon>
        <taxon>Fungi</taxon>
        <taxon>Dikarya</taxon>
        <taxon>Basidiomycota</taxon>
        <taxon>Ustilaginomycotina</taxon>
        <taxon>Exobasidiomycetes</taxon>
        <taxon>Exobasidiales</taxon>
        <taxon>Brachybasidiaceae</taxon>
        <taxon>Meira</taxon>
    </lineage>
</organism>
<dbReference type="OrthoDB" id="10261951at2759"/>
<dbReference type="RefSeq" id="XP_025356902.1">
    <property type="nucleotide sequence ID" value="XM_025496341.1"/>
</dbReference>
<dbReference type="InterPro" id="IPR001597">
    <property type="entry name" value="ArAA_b-elim_lyase/Thr_aldolase"/>
</dbReference>
<dbReference type="PANTHER" id="PTHR48097:SF9">
    <property type="entry name" value="L-THREONINE ALDOLASE"/>
    <property type="match status" value="1"/>
</dbReference>
<dbReference type="EMBL" id="KZ819602">
    <property type="protein sequence ID" value="PWN36600.1"/>
    <property type="molecule type" value="Genomic_DNA"/>
</dbReference>
<comment type="similarity">
    <text evidence="2">Belongs to the threonine aldolase family.</text>
</comment>
<evidence type="ECO:0000256" key="3">
    <source>
        <dbReference type="ARBA" id="ARBA00022898"/>
    </source>
</evidence>
<keyword evidence="8" id="KW-1185">Reference proteome</keyword>
<dbReference type="PIRSF" id="PIRSF017617">
    <property type="entry name" value="Thr_aldolase"/>
    <property type="match status" value="1"/>
</dbReference>
<dbReference type="FunCoup" id="A0A316VGH2">
    <property type="interactions" value="301"/>
</dbReference>
<dbReference type="Gene3D" id="3.90.1150.10">
    <property type="entry name" value="Aspartate Aminotransferase, domain 1"/>
    <property type="match status" value="1"/>
</dbReference>
<evidence type="ECO:0000256" key="1">
    <source>
        <dbReference type="ARBA" id="ARBA00001933"/>
    </source>
</evidence>
<evidence type="ECO:0000259" key="6">
    <source>
        <dbReference type="Pfam" id="PF01212"/>
    </source>
</evidence>
<dbReference type="InterPro" id="IPR015421">
    <property type="entry name" value="PyrdxlP-dep_Trfase_major"/>
</dbReference>
<gene>
    <name evidence="7" type="ORF">FA14DRAFT_119253</name>
</gene>
<evidence type="ECO:0000313" key="7">
    <source>
        <dbReference type="EMBL" id="PWN36600.1"/>
    </source>
</evidence>
<evidence type="ECO:0000256" key="4">
    <source>
        <dbReference type="ARBA" id="ARBA00023239"/>
    </source>
</evidence>
<dbReference type="AlphaFoldDB" id="A0A316VGH2"/>
<dbReference type="GO" id="GO:0006545">
    <property type="term" value="P:glycine biosynthetic process"/>
    <property type="evidence" value="ECO:0007669"/>
    <property type="project" value="TreeGrafter"/>
</dbReference>
<proteinExistence type="inferred from homology"/>
<evidence type="ECO:0000313" key="8">
    <source>
        <dbReference type="Proteomes" id="UP000245771"/>
    </source>
</evidence>
<accession>A0A316VGH2</accession>
<dbReference type="InterPro" id="IPR023603">
    <property type="entry name" value="Low_specificity_L-TA-like"/>
</dbReference>
<evidence type="ECO:0000256" key="2">
    <source>
        <dbReference type="ARBA" id="ARBA00006966"/>
    </source>
</evidence>
<sequence length="383" mass="41695">MTISTVSAPPPRPSTTPLLQLPEVVPPLAKNAAQIALTTASRDFRSDTITAPTQSMGLAMAHAAGGDNVYNDDLTTNGFEASVAALFGKEAGLFVPSGTMSNQLCLRTWLMQPPYSIVCDQRGHVHQYEAGGCAFHSGAAVEPIIPANGLYLTWKDIESRIVPDDDDTHHAPTRIVSLENTINGVIVPQDEIVNIAENLRQSYFDVKLHLDGARIWHVAVKTGKSLEELCRPFDSVSVCFSKGLGAPVGSMMLGPKKFIHKAKHFRKLFGAGMRQVGVLSAAARIALEETFNKLDHTHILASWLASELQKSGAKITYPTDTNMVWFDPTPMGISLKDVIERGAALPDPFILNGNRVVIHHQTDPQALQDLLSIIHQLQGERKM</sequence>
<dbReference type="Gene3D" id="3.40.640.10">
    <property type="entry name" value="Type I PLP-dependent aspartate aminotransferase-like (Major domain)"/>
    <property type="match status" value="1"/>
</dbReference>
<comment type="cofactor">
    <cofactor evidence="1">
        <name>pyridoxal 5'-phosphate</name>
        <dbReference type="ChEBI" id="CHEBI:597326"/>
    </cofactor>
</comment>
<name>A0A316VGH2_9BASI</name>